<dbReference type="InterPro" id="IPR005672">
    <property type="entry name" value="Phosphate_PstA"/>
</dbReference>
<name>A0A1I4MTX8_9BACI</name>
<dbReference type="CDD" id="cd06261">
    <property type="entry name" value="TM_PBP2"/>
    <property type="match status" value="1"/>
</dbReference>
<dbReference type="SUPFAM" id="SSF161098">
    <property type="entry name" value="MetI-like"/>
    <property type="match status" value="1"/>
</dbReference>
<feature type="domain" description="ABC transmembrane type-1" evidence="9">
    <location>
        <begin position="85"/>
        <end position="290"/>
    </location>
</feature>
<proteinExistence type="inferred from homology"/>
<feature type="transmembrane region" description="Helical" evidence="8">
    <location>
        <begin position="231"/>
        <end position="251"/>
    </location>
</feature>
<evidence type="ECO:0000256" key="4">
    <source>
        <dbReference type="ARBA" id="ARBA00022475"/>
    </source>
</evidence>
<dbReference type="InterPro" id="IPR000515">
    <property type="entry name" value="MetI-like"/>
</dbReference>
<keyword evidence="3" id="KW-0813">Transport</keyword>
<dbReference type="Pfam" id="PF11812">
    <property type="entry name" value="DUF3333"/>
    <property type="match status" value="1"/>
</dbReference>
<evidence type="ECO:0000256" key="8">
    <source>
        <dbReference type="RuleBase" id="RU363043"/>
    </source>
</evidence>
<dbReference type="Proteomes" id="UP000199668">
    <property type="component" value="Unassembled WGS sequence"/>
</dbReference>
<keyword evidence="4 8" id="KW-1003">Cell membrane</keyword>
<evidence type="ECO:0000313" key="11">
    <source>
        <dbReference type="Proteomes" id="UP000199668"/>
    </source>
</evidence>
<evidence type="ECO:0000313" key="10">
    <source>
        <dbReference type="EMBL" id="SFM06762.1"/>
    </source>
</evidence>
<dbReference type="Gene3D" id="1.10.3720.10">
    <property type="entry name" value="MetI-like"/>
    <property type="match status" value="1"/>
</dbReference>
<feature type="transmembrane region" description="Helical" evidence="8">
    <location>
        <begin position="32"/>
        <end position="53"/>
    </location>
</feature>
<dbReference type="InterPro" id="IPR035906">
    <property type="entry name" value="MetI-like_sf"/>
</dbReference>
<evidence type="ECO:0000256" key="7">
    <source>
        <dbReference type="ARBA" id="ARBA00023136"/>
    </source>
</evidence>
<accession>A0A1I4MTX8</accession>
<dbReference type="PROSITE" id="PS50928">
    <property type="entry name" value="ABC_TM1"/>
    <property type="match status" value="1"/>
</dbReference>
<feature type="transmembrane region" description="Helical" evidence="8">
    <location>
        <begin position="89"/>
        <end position="110"/>
    </location>
</feature>
<dbReference type="Pfam" id="PF00528">
    <property type="entry name" value="BPD_transp_1"/>
    <property type="match status" value="1"/>
</dbReference>
<dbReference type="InterPro" id="IPR024573">
    <property type="entry name" value="DUF3333"/>
</dbReference>
<evidence type="ECO:0000256" key="2">
    <source>
        <dbReference type="ARBA" id="ARBA00007069"/>
    </source>
</evidence>
<dbReference type="PANTHER" id="PTHR43470:SF5">
    <property type="entry name" value="PHOSPHATE TRANSPORT SYSTEM PERMEASE PROTEIN PSTA"/>
    <property type="match status" value="1"/>
</dbReference>
<reference evidence="10 11" key="1">
    <citation type="submission" date="2016-10" db="EMBL/GenBank/DDBJ databases">
        <authorList>
            <person name="de Groot N.N."/>
        </authorList>
    </citation>
    <scope>NUCLEOTIDE SEQUENCE [LARGE SCALE GENOMIC DNA]</scope>
    <source>
        <strain evidence="10 11">CGMCC 1.6134</strain>
    </source>
</reference>
<dbReference type="NCBIfam" id="TIGR00974">
    <property type="entry name" value="3a0107s02c"/>
    <property type="match status" value="1"/>
</dbReference>
<comment type="subcellular location">
    <subcellularLocation>
        <location evidence="1 8">Cell membrane</location>
        <topology evidence="1 8">Multi-pass membrane protein</topology>
    </subcellularLocation>
</comment>
<evidence type="ECO:0000256" key="3">
    <source>
        <dbReference type="ARBA" id="ARBA00022448"/>
    </source>
</evidence>
<feature type="transmembrane region" description="Helical" evidence="8">
    <location>
        <begin position="271"/>
        <end position="294"/>
    </location>
</feature>
<keyword evidence="7 8" id="KW-0472">Membrane</keyword>
<feature type="transmembrane region" description="Helical" evidence="8">
    <location>
        <begin position="156"/>
        <end position="176"/>
    </location>
</feature>
<dbReference type="EMBL" id="FOTY01000013">
    <property type="protein sequence ID" value="SFM06762.1"/>
    <property type="molecule type" value="Genomic_DNA"/>
</dbReference>
<sequence length="302" mass="33214">MKEVSQENTSGTPTEYLSAPSNLPKREWKNRLFRTIFATAVIFSLLMLLILIIRIITQGIGSIDWQLFTNFASRHPDEAGLKAPLIGTIWMMALTGPISFVLGVGTAIYLEEYAKPNRFTTLIQTNISNLAGVPSVVFGLLGLTLFVRELSMGRSLIAGALTMSLLILPIIVVSSQEALRAVPAELKQASYAMGATTWQTIFKVVLPASVPGILTGTILALSRAIGETAPLIMIGALTYIAFLPESIMSQFTVMPIQIFNWTNRPQEEFHMVAAAGIIVLLVMLLVMNSIAVWIRNKFQRRF</sequence>
<comment type="similarity">
    <text evidence="2 8">Belongs to the binding-protein-dependent transport system permease family. CysTW subfamily.</text>
</comment>
<evidence type="ECO:0000259" key="9">
    <source>
        <dbReference type="PROSITE" id="PS50928"/>
    </source>
</evidence>
<keyword evidence="6 8" id="KW-1133">Transmembrane helix</keyword>
<dbReference type="PANTHER" id="PTHR43470">
    <property type="entry name" value="PHOSPHATE TRANSPORT SYSTEM PERMEASE PROTEIN PSTA-RELATED"/>
    <property type="match status" value="1"/>
</dbReference>
<feature type="transmembrane region" description="Helical" evidence="8">
    <location>
        <begin position="196"/>
        <end position="219"/>
    </location>
</feature>
<dbReference type="GO" id="GO:0035435">
    <property type="term" value="P:phosphate ion transmembrane transport"/>
    <property type="evidence" value="ECO:0007669"/>
    <property type="project" value="InterPro"/>
</dbReference>
<keyword evidence="11" id="KW-1185">Reference proteome</keyword>
<feature type="transmembrane region" description="Helical" evidence="8">
    <location>
        <begin position="130"/>
        <end position="147"/>
    </location>
</feature>
<evidence type="ECO:0000256" key="6">
    <source>
        <dbReference type="ARBA" id="ARBA00022989"/>
    </source>
</evidence>
<dbReference type="OrthoDB" id="9807065at2"/>
<dbReference type="RefSeq" id="WP_090927116.1">
    <property type="nucleotide sequence ID" value="NZ_FOTY01000013.1"/>
</dbReference>
<organism evidence="10 11">
    <name type="scientific">Salibacterium qingdaonense</name>
    <dbReference type="NCBI Taxonomy" id="266892"/>
    <lineage>
        <taxon>Bacteria</taxon>
        <taxon>Bacillati</taxon>
        <taxon>Bacillota</taxon>
        <taxon>Bacilli</taxon>
        <taxon>Bacillales</taxon>
        <taxon>Bacillaceae</taxon>
    </lineage>
</organism>
<dbReference type="GO" id="GO:0005315">
    <property type="term" value="F:phosphate transmembrane transporter activity"/>
    <property type="evidence" value="ECO:0007669"/>
    <property type="project" value="InterPro"/>
</dbReference>
<evidence type="ECO:0000256" key="5">
    <source>
        <dbReference type="ARBA" id="ARBA00022692"/>
    </source>
</evidence>
<dbReference type="GO" id="GO:0005886">
    <property type="term" value="C:plasma membrane"/>
    <property type="evidence" value="ECO:0007669"/>
    <property type="project" value="UniProtKB-SubCell"/>
</dbReference>
<dbReference type="AlphaFoldDB" id="A0A1I4MTX8"/>
<gene>
    <name evidence="10" type="ORF">SAMN04488054_11361</name>
</gene>
<keyword evidence="5 8" id="KW-0812">Transmembrane</keyword>
<dbReference type="STRING" id="266892.SAMN04488054_11361"/>
<protein>
    <recommendedName>
        <fullName evidence="8">Phosphate transport system permease protein PstA</fullName>
    </recommendedName>
</protein>
<evidence type="ECO:0000256" key="1">
    <source>
        <dbReference type="ARBA" id="ARBA00004651"/>
    </source>
</evidence>